<gene>
    <name evidence="2" type="ORF">KEF29_00885</name>
</gene>
<name>A0A941FBK7_9ACTN</name>
<evidence type="ECO:0000313" key="3">
    <source>
        <dbReference type="Proteomes" id="UP000682308"/>
    </source>
</evidence>
<dbReference type="AlphaFoldDB" id="A0A941FBK7"/>
<evidence type="ECO:0000256" key="1">
    <source>
        <dbReference type="SAM" id="MobiDB-lite"/>
    </source>
</evidence>
<dbReference type="Proteomes" id="UP000682308">
    <property type="component" value="Unassembled WGS sequence"/>
</dbReference>
<reference evidence="2 3" key="1">
    <citation type="submission" date="2021-04" db="EMBL/GenBank/DDBJ databases">
        <title>Characterization of the biosynthetic gene cluster of new lipopeptides with antitumor activity in the genome of the marine Streptomyces PHM034.</title>
        <authorList>
            <person name="Ceniceros A."/>
            <person name="Canedo L."/>
            <person name="Mendez C."/>
            <person name="Olano C."/>
            <person name="Schleissner C."/>
            <person name="Cuevas C."/>
            <person name="De La Calle F."/>
            <person name="Salas J.A."/>
        </authorList>
    </citation>
    <scope>NUCLEOTIDE SEQUENCE [LARGE SCALE GENOMIC DNA]</scope>
    <source>
        <strain evidence="2 3">PHM034</strain>
    </source>
</reference>
<comment type="caution">
    <text evidence="2">The sequence shown here is derived from an EMBL/GenBank/DDBJ whole genome shotgun (WGS) entry which is preliminary data.</text>
</comment>
<keyword evidence="3" id="KW-1185">Reference proteome</keyword>
<feature type="region of interest" description="Disordered" evidence="1">
    <location>
        <begin position="34"/>
        <end position="102"/>
    </location>
</feature>
<sequence>MIHPAAPDPDAAARRNLPAVRRVALRWRARATAVSAATSAHTPSRPKPPYARAQPRADGATKIRAGHVRGAEPAAHRGPQRLDPYRAGDHPGLYADVEQHTC</sequence>
<protein>
    <submittedName>
        <fullName evidence="2">Uncharacterized protein</fullName>
    </submittedName>
</protein>
<accession>A0A941FBK7</accession>
<proteinExistence type="predicted"/>
<dbReference type="EMBL" id="JAGTPG010000001">
    <property type="protein sequence ID" value="MBR8638305.1"/>
    <property type="molecule type" value="Genomic_DNA"/>
</dbReference>
<organism evidence="2 3">
    <name type="scientific">Streptomyces tuirus</name>
    <dbReference type="NCBI Taxonomy" id="68278"/>
    <lineage>
        <taxon>Bacteria</taxon>
        <taxon>Bacillati</taxon>
        <taxon>Actinomycetota</taxon>
        <taxon>Actinomycetes</taxon>
        <taxon>Kitasatosporales</taxon>
        <taxon>Streptomycetaceae</taxon>
        <taxon>Streptomyces</taxon>
    </lineage>
</organism>
<evidence type="ECO:0000313" key="2">
    <source>
        <dbReference type="EMBL" id="MBR8638305.1"/>
    </source>
</evidence>